<dbReference type="AlphaFoldDB" id="A0A177TUU5"/>
<sequence length="215" mass="23919">MPSLGNNVYQHRTGWSETSSYNTGSRYSVYSVDSRPSSYLDDSDLSDVSSDMGSDDFELLCSFGAMSIEDGNTSSSKNGRQYRQACAAIIHNIQLAVCFVASTLFRALQLCARTKFHSALLLVFFALIVSSWRFARQNQETAKLTTRQGTARPSSSIVLVTPTHTTIDVRFEPQVPEYLTQPEYNLDASFTQDYVADLAFPSSPDEDLPDPEHEL</sequence>
<proteinExistence type="predicted"/>
<reference evidence="1" key="2">
    <citation type="journal article" date="2019" name="IMA Fungus">
        <title>Genome sequencing and comparison of five Tilletia species to identify candidate genes for the detection of regulated species infecting wheat.</title>
        <authorList>
            <person name="Nguyen H.D.T."/>
            <person name="Sultana T."/>
            <person name="Kesanakurti P."/>
            <person name="Hambleton S."/>
        </authorList>
    </citation>
    <scope>NUCLEOTIDE SEQUENCE</scope>
    <source>
        <strain evidence="1">DAOMC 236416</strain>
    </source>
</reference>
<protein>
    <submittedName>
        <fullName evidence="1">Uncharacterized protein</fullName>
    </submittedName>
</protein>
<accession>A0A177TUU5</accession>
<evidence type="ECO:0000313" key="2">
    <source>
        <dbReference type="Proteomes" id="UP000077521"/>
    </source>
</evidence>
<dbReference type="EMBL" id="LWDF02000335">
    <property type="protein sequence ID" value="KAE8250307.1"/>
    <property type="molecule type" value="Genomic_DNA"/>
</dbReference>
<gene>
    <name evidence="1" type="ORF">A4X13_0g4828</name>
</gene>
<organism evidence="1 2">
    <name type="scientific">Tilletia indica</name>
    <dbReference type="NCBI Taxonomy" id="43049"/>
    <lineage>
        <taxon>Eukaryota</taxon>
        <taxon>Fungi</taxon>
        <taxon>Dikarya</taxon>
        <taxon>Basidiomycota</taxon>
        <taxon>Ustilaginomycotina</taxon>
        <taxon>Exobasidiomycetes</taxon>
        <taxon>Tilletiales</taxon>
        <taxon>Tilletiaceae</taxon>
        <taxon>Tilletia</taxon>
    </lineage>
</organism>
<name>A0A177TUU5_9BASI</name>
<evidence type="ECO:0000313" key="1">
    <source>
        <dbReference type="EMBL" id="KAE8250307.1"/>
    </source>
</evidence>
<dbReference type="Proteomes" id="UP000077521">
    <property type="component" value="Unassembled WGS sequence"/>
</dbReference>
<comment type="caution">
    <text evidence="1">The sequence shown here is derived from an EMBL/GenBank/DDBJ whole genome shotgun (WGS) entry which is preliminary data.</text>
</comment>
<keyword evidence="2" id="KW-1185">Reference proteome</keyword>
<reference evidence="1" key="1">
    <citation type="submission" date="2016-04" db="EMBL/GenBank/DDBJ databases">
        <authorList>
            <person name="Nguyen H.D."/>
            <person name="Samba Siva P."/>
            <person name="Cullis J."/>
            <person name="Levesque C.A."/>
            <person name="Hambleton S."/>
        </authorList>
    </citation>
    <scope>NUCLEOTIDE SEQUENCE</scope>
    <source>
        <strain evidence="1">DAOMC 236416</strain>
    </source>
</reference>